<comment type="caution">
    <text evidence="2">The sequence shown here is derived from an EMBL/GenBank/DDBJ whole genome shotgun (WGS) entry which is preliminary data.</text>
</comment>
<accession>A0A553Q7J2</accession>
<evidence type="ECO:0000313" key="2">
    <source>
        <dbReference type="EMBL" id="TRY85892.1"/>
    </source>
</evidence>
<keyword evidence="3" id="KW-1185">Reference proteome</keyword>
<dbReference type="Proteomes" id="UP000316079">
    <property type="component" value="Unassembled WGS sequence"/>
</dbReference>
<dbReference type="AlphaFoldDB" id="A0A553Q7J2"/>
<sequence length="185" mass="20905">MYFLFCFTSTAFLPISFDPIVARKKQMDAPILSLKPFFRNQTFMRPCVNFKLTPTRAESMVDNLHKSCRKHASNFNHGWKEKVIPCVSCFLQRKTTVKQSSVVHQLRSSESGAKPRLPIPRSVTTLHQNSFKLDHCLTNGISSIGKFGNAPRDKTNEELSVPQVSTNQSHGFSVQQALSSTLEMK</sequence>
<evidence type="ECO:0000256" key="1">
    <source>
        <dbReference type="SAM" id="MobiDB-lite"/>
    </source>
</evidence>
<evidence type="ECO:0000313" key="3">
    <source>
        <dbReference type="Proteomes" id="UP000316079"/>
    </source>
</evidence>
<gene>
    <name evidence="2" type="ORF">DNTS_011914</name>
</gene>
<feature type="region of interest" description="Disordered" evidence="1">
    <location>
        <begin position="148"/>
        <end position="172"/>
    </location>
</feature>
<feature type="compositionally biased region" description="Polar residues" evidence="1">
    <location>
        <begin position="162"/>
        <end position="172"/>
    </location>
</feature>
<reference evidence="2 3" key="1">
    <citation type="journal article" date="2019" name="Sci. Data">
        <title>Hybrid genome assembly and annotation of Danionella translucida.</title>
        <authorList>
            <person name="Kadobianskyi M."/>
            <person name="Schulze L."/>
            <person name="Schuelke M."/>
            <person name="Judkewitz B."/>
        </authorList>
    </citation>
    <scope>NUCLEOTIDE SEQUENCE [LARGE SCALE GENOMIC DNA]</scope>
    <source>
        <strain evidence="2 3">Bolton</strain>
    </source>
</reference>
<dbReference type="EMBL" id="SRMA01026256">
    <property type="protein sequence ID" value="TRY85892.1"/>
    <property type="molecule type" value="Genomic_DNA"/>
</dbReference>
<dbReference type="OrthoDB" id="5855668at2759"/>
<protein>
    <submittedName>
        <fullName evidence="2">Uncharacterized protein</fullName>
    </submittedName>
</protein>
<name>A0A553Q7J2_9TELE</name>
<organism evidence="2 3">
    <name type="scientific">Danionella cerebrum</name>
    <dbReference type="NCBI Taxonomy" id="2873325"/>
    <lineage>
        <taxon>Eukaryota</taxon>
        <taxon>Metazoa</taxon>
        <taxon>Chordata</taxon>
        <taxon>Craniata</taxon>
        <taxon>Vertebrata</taxon>
        <taxon>Euteleostomi</taxon>
        <taxon>Actinopterygii</taxon>
        <taxon>Neopterygii</taxon>
        <taxon>Teleostei</taxon>
        <taxon>Ostariophysi</taxon>
        <taxon>Cypriniformes</taxon>
        <taxon>Danionidae</taxon>
        <taxon>Danioninae</taxon>
        <taxon>Danionella</taxon>
    </lineage>
</organism>
<proteinExistence type="predicted"/>